<dbReference type="EMBL" id="MHQO01000021">
    <property type="protein sequence ID" value="OHA06881.1"/>
    <property type="molecule type" value="Genomic_DNA"/>
</dbReference>
<reference evidence="2 3" key="1">
    <citation type="journal article" date="2016" name="Nat. Commun.">
        <title>Thousands of microbial genomes shed light on interconnected biogeochemical processes in an aquifer system.</title>
        <authorList>
            <person name="Anantharaman K."/>
            <person name="Brown C.T."/>
            <person name="Hug L.A."/>
            <person name="Sharon I."/>
            <person name="Castelle C.J."/>
            <person name="Probst A.J."/>
            <person name="Thomas B.C."/>
            <person name="Singh A."/>
            <person name="Wilkins M.J."/>
            <person name="Karaoz U."/>
            <person name="Brodie E.L."/>
            <person name="Williams K.H."/>
            <person name="Hubbard S.S."/>
            <person name="Banfield J.F."/>
        </authorList>
    </citation>
    <scope>NUCLEOTIDE SEQUENCE [LARGE SCALE GENOMIC DNA]</scope>
</reference>
<name>A0A1G2L7U2_9BACT</name>
<feature type="region of interest" description="Disordered" evidence="1">
    <location>
        <begin position="307"/>
        <end position="336"/>
    </location>
</feature>
<feature type="compositionally biased region" description="Polar residues" evidence="1">
    <location>
        <begin position="316"/>
        <end position="336"/>
    </location>
</feature>
<feature type="compositionally biased region" description="Basic and acidic residues" evidence="1">
    <location>
        <begin position="1"/>
        <end position="16"/>
    </location>
</feature>
<feature type="region of interest" description="Disordered" evidence="1">
    <location>
        <begin position="1"/>
        <end position="25"/>
    </location>
</feature>
<dbReference type="Proteomes" id="UP000177982">
    <property type="component" value="Unassembled WGS sequence"/>
</dbReference>
<protein>
    <submittedName>
        <fullName evidence="2">Uncharacterized protein</fullName>
    </submittedName>
</protein>
<evidence type="ECO:0000313" key="2">
    <source>
        <dbReference type="EMBL" id="OHA06881.1"/>
    </source>
</evidence>
<accession>A0A1G2L7U2</accession>
<proteinExistence type="predicted"/>
<feature type="region of interest" description="Disordered" evidence="1">
    <location>
        <begin position="247"/>
        <end position="269"/>
    </location>
</feature>
<sequence length="336" mass="39169">MSEKSFEEELKNKPDRPIPSLENPDSDTERLLYLQRKLSHVLREQDVFKLSREMQYRNAMGAIRELCAELENYPRLREYIQEVEVYLDAARYILSHPRIIKYKRELKKGNPSITPEVVEEQKKLREDIIEWTDFIKWYIVQNERKPEYVHALLSKIHELWSNLGFADARGGLERGIFQELASYRILKEHFSRVRSGLPREDARHSIDFWAEDKEGNTFLFQSKSSSSFRRAGVFDKSEIAGLKEEMVEKEGDDKTRSDIFDGNRQPDSERLAGIEEDLAHAESYASSRGAKNPRAFLLVVPQSNFHMNKGRFSVNPPRSVTSRLSKLTGEKNTITK</sequence>
<dbReference type="AlphaFoldDB" id="A0A1G2L7U2"/>
<evidence type="ECO:0000313" key="3">
    <source>
        <dbReference type="Proteomes" id="UP000177982"/>
    </source>
</evidence>
<comment type="caution">
    <text evidence="2">The sequence shown here is derived from an EMBL/GenBank/DDBJ whole genome shotgun (WGS) entry which is preliminary data.</text>
</comment>
<organism evidence="2 3">
    <name type="scientific">Candidatus Sungbacteria bacterium RIFCSPLOWO2_01_FULL_47_10</name>
    <dbReference type="NCBI Taxonomy" id="1802276"/>
    <lineage>
        <taxon>Bacteria</taxon>
        <taxon>Candidatus Sungiibacteriota</taxon>
    </lineage>
</organism>
<evidence type="ECO:0000256" key="1">
    <source>
        <dbReference type="SAM" id="MobiDB-lite"/>
    </source>
</evidence>
<gene>
    <name evidence="2" type="ORF">A2934_03295</name>
</gene>